<protein>
    <submittedName>
        <fullName evidence="4">DNA-binding response regulator</fullName>
    </submittedName>
</protein>
<dbReference type="Gene3D" id="3.40.50.2300">
    <property type="match status" value="1"/>
</dbReference>
<dbReference type="EMBL" id="MRBO01000538">
    <property type="protein sequence ID" value="KAB2583546.1"/>
    <property type="molecule type" value="Genomic_DNA"/>
</dbReference>
<proteinExistence type="predicted"/>
<dbReference type="InterPro" id="IPR050595">
    <property type="entry name" value="Bact_response_regulator"/>
</dbReference>
<keyword evidence="4" id="KW-0238">DNA-binding</keyword>
<sequence>MNETDTDAQLTVLAVDDEKPALDELAFLLRAEDSVAHVHTASDATTALRILRGGSIDAVFLDINMPGLDGLELA</sequence>
<gene>
    <name evidence="4" type="ORF">BS297_20075</name>
</gene>
<organism evidence="4 5">
    <name type="scientific">Rhodococcus erythropolis</name>
    <name type="common">Arthrobacter picolinophilus</name>
    <dbReference type="NCBI Taxonomy" id="1833"/>
    <lineage>
        <taxon>Bacteria</taxon>
        <taxon>Bacillati</taxon>
        <taxon>Actinomycetota</taxon>
        <taxon>Actinomycetes</taxon>
        <taxon>Mycobacteriales</taxon>
        <taxon>Nocardiaceae</taxon>
        <taxon>Rhodococcus</taxon>
        <taxon>Rhodococcus erythropolis group</taxon>
    </lineage>
</organism>
<dbReference type="InterPro" id="IPR011006">
    <property type="entry name" value="CheY-like_superfamily"/>
</dbReference>
<keyword evidence="1 2" id="KW-0597">Phosphoprotein</keyword>
<feature type="modified residue" description="4-aspartylphosphate" evidence="2">
    <location>
        <position position="62"/>
    </location>
</feature>
<dbReference type="PANTHER" id="PTHR44591:SF3">
    <property type="entry name" value="RESPONSE REGULATORY DOMAIN-CONTAINING PROTEIN"/>
    <property type="match status" value="1"/>
</dbReference>
<dbReference type="GO" id="GO:0000160">
    <property type="term" value="P:phosphorelay signal transduction system"/>
    <property type="evidence" value="ECO:0007669"/>
    <property type="project" value="InterPro"/>
</dbReference>
<dbReference type="Pfam" id="PF00072">
    <property type="entry name" value="Response_reg"/>
    <property type="match status" value="1"/>
</dbReference>
<dbReference type="AlphaFoldDB" id="A0A5N5E0F1"/>
<reference evidence="4 5" key="1">
    <citation type="journal article" date="2017" name="Poromechanics V (2013)">
        <title>Genomic Characterization of the Arsenic-Tolerant Actinobacterium, &lt;i&gt;Rhodococcus erythropolis&lt;/i&gt; S43.</title>
        <authorList>
            <person name="Retamal-Morales G."/>
            <person name="Mehnert M."/>
            <person name="Schwabe R."/>
            <person name="Tischler D."/>
            <person name="Schloemann M."/>
            <person name="Levican G.J."/>
        </authorList>
    </citation>
    <scope>NUCLEOTIDE SEQUENCE [LARGE SCALE GENOMIC DNA]</scope>
    <source>
        <strain evidence="4 5">S43</strain>
    </source>
</reference>
<dbReference type="SUPFAM" id="SSF52172">
    <property type="entry name" value="CheY-like"/>
    <property type="match status" value="1"/>
</dbReference>
<feature type="non-terminal residue" evidence="4">
    <location>
        <position position="74"/>
    </location>
</feature>
<dbReference type="Proteomes" id="UP000325576">
    <property type="component" value="Unassembled WGS sequence"/>
</dbReference>
<feature type="domain" description="Response regulatory" evidence="3">
    <location>
        <begin position="11"/>
        <end position="74"/>
    </location>
</feature>
<evidence type="ECO:0000256" key="1">
    <source>
        <dbReference type="ARBA" id="ARBA00022553"/>
    </source>
</evidence>
<dbReference type="PANTHER" id="PTHR44591">
    <property type="entry name" value="STRESS RESPONSE REGULATOR PROTEIN 1"/>
    <property type="match status" value="1"/>
</dbReference>
<comment type="caution">
    <text evidence="4">The sequence shown here is derived from an EMBL/GenBank/DDBJ whole genome shotgun (WGS) entry which is preliminary data.</text>
</comment>
<name>A0A5N5E0F1_RHOER</name>
<evidence type="ECO:0000313" key="5">
    <source>
        <dbReference type="Proteomes" id="UP000325576"/>
    </source>
</evidence>
<dbReference type="InterPro" id="IPR001789">
    <property type="entry name" value="Sig_transdc_resp-reg_receiver"/>
</dbReference>
<accession>A0A5N5E0F1</accession>
<dbReference type="PROSITE" id="PS50110">
    <property type="entry name" value="RESPONSE_REGULATORY"/>
    <property type="match status" value="1"/>
</dbReference>
<dbReference type="GO" id="GO:0003677">
    <property type="term" value="F:DNA binding"/>
    <property type="evidence" value="ECO:0007669"/>
    <property type="project" value="UniProtKB-KW"/>
</dbReference>
<evidence type="ECO:0000313" key="4">
    <source>
        <dbReference type="EMBL" id="KAB2583546.1"/>
    </source>
</evidence>
<evidence type="ECO:0000256" key="2">
    <source>
        <dbReference type="PROSITE-ProRule" id="PRU00169"/>
    </source>
</evidence>
<evidence type="ECO:0000259" key="3">
    <source>
        <dbReference type="PROSITE" id="PS50110"/>
    </source>
</evidence>